<organism evidence="2 3">
    <name type="scientific">Triparma columacea</name>
    <dbReference type="NCBI Taxonomy" id="722753"/>
    <lineage>
        <taxon>Eukaryota</taxon>
        <taxon>Sar</taxon>
        <taxon>Stramenopiles</taxon>
        <taxon>Ochrophyta</taxon>
        <taxon>Bolidophyceae</taxon>
        <taxon>Parmales</taxon>
        <taxon>Triparmaceae</taxon>
        <taxon>Triparma</taxon>
    </lineage>
</organism>
<dbReference type="InterPro" id="IPR016024">
    <property type="entry name" value="ARM-type_fold"/>
</dbReference>
<name>A0A9W7GJG7_9STRA</name>
<dbReference type="OrthoDB" id="192771at2759"/>
<comment type="caution">
    <text evidence="2">The sequence shown here is derived from an EMBL/GenBank/DDBJ whole genome shotgun (WGS) entry which is preliminary data.</text>
</comment>
<proteinExistence type="predicted"/>
<dbReference type="SUPFAM" id="SSF48371">
    <property type="entry name" value="ARM repeat"/>
    <property type="match status" value="1"/>
</dbReference>
<dbReference type="AlphaFoldDB" id="A0A9W7GJG7"/>
<feature type="region of interest" description="Disordered" evidence="1">
    <location>
        <begin position="16"/>
        <end position="42"/>
    </location>
</feature>
<gene>
    <name evidence="2" type="ORF">TrCOL_g402</name>
</gene>
<evidence type="ECO:0000313" key="3">
    <source>
        <dbReference type="Proteomes" id="UP001165065"/>
    </source>
</evidence>
<evidence type="ECO:0000313" key="2">
    <source>
        <dbReference type="EMBL" id="GMI46370.1"/>
    </source>
</evidence>
<accession>A0A9W7GJG7</accession>
<keyword evidence="3" id="KW-1185">Reference proteome</keyword>
<reference evidence="3" key="1">
    <citation type="journal article" date="2023" name="Commun. Biol.">
        <title>Genome analysis of Parmales, the sister group of diatoms, reveals the evolutionary specialization of diatoms from phago-mixotrophs to photoautotrophs.</title>
        <authorList>
            <person name="Ban H."/>
            <person name="Sato S."/>
            <person name="Yoshikawa S."/>
            <person name="Yamada K."/>
            <person name="Nakamura Y."/>
            <person name="Ichinomiya M."/>
            <person name="Sato N."/>
            <person name="Blanc-Mathieu R."/>
            <person name="Endo H."/>
            <person name="Kuwata A."/>
            <person name="Ogata H."/>
        </authorList>
    </citation>
    <scope>NUCLEOTIDE SEQUENCE [LARGE SCALE GENOMIC DNA]</scope>
</reference>
<sequence length="703" mass="79334">MDVKIDELEDKFVGHVSFGTNSADKPSTPKSPKLSRAGKSTRSIAQMQALSLKGDKYLLNDTMRKDWISGKGEVASHFRLQGETEERVGRLEKEMGELRYEHEKDEAKFRNSGKKVREQKAAVRHKDMDTLIQKQGREYMEMAEESTRRDFHVINKYDREIEWMERRNKKYHDERFEFAKPVPRILMVKLRSSANDPALMVKEICRNSGSPQVAQAAFEILTFNLYASPPPFKLALACVNSGVCEQILSAMSVEEWYDNIYLQEVCVGLCKALCERSVECRLRFDHRMVAYLVRTLTIYASEASLLIKALSALCALCEQCPKQRVWAASVGAGEKVVEVVEKWRGRDWRVLNAGLKCLAMLVVRCPEGKSSVGAERLVELTLWTLSTYSSPSSYEVGRVNGQVVRSCVQLIRNCLSEDDGGVKESYEYKRYLRRGGLPIGEDLLANEKADELRAKFLERGEGEGKKGEGGGEEDGEEENVVELGEGSKFAASLEVAGGFAKIIAAAEFHFTDAVVVVLVVNTVHAYLFQHCGGAFEGRWVKKRIEDYKEVTRFLLECLMRYRGNKVIVWGALCNLVGLCSVDERVILEIEQFGRGNREEDADEEDSMVLDEESLTSGKLDGCRIICIGMKENRDSVHLLEQYCRLLIVMSKQLDARMALLRANGIDILDENRERLEGTKGLGGFYRLSMNARLALETGQQFSS</sequence>
<evidence type="ECO:0000256" key="1">
    <source>
        <dbReference type="SAM" id="MobiDB-lite"/>
    </source>
</evidence>
<dbReference type="Gene3D" id="1.25.10.10">
    <property type="entry name" value="Leucine-rich Repeat Variant"/>
    <property type="match status" value="1"/>
</dbReference>
<dbReference type="InterPro" id="IPR011989">
    <property type="entry name" value="ARM-like"/>
</dbReference>
<feature type="compositionally biased region" description="Polar residues" evidence="1">
    <location>
        <begin position="18"/>
        <end position="30"/>
    </location>
</feature>
<protein>
    <submittedName>
        <fullName evidence="2">Uncharacterized protein</fullName>
    </submittedName>
</protein>
<dbReference type="Proteomes" id="UP001165065">
    <property type="component" value="Unassembled WGS sequence"/>
</dbReference>
<dbReference type="EMBL" id="BRYA01000295">
    <property type="protein sequence ID" value="GMI46370.1"/>
    <property type="molecule type" value="Genomic_DNA"/>
</dbReference>